<reference evidence="11" key="1">
    <citation type="submission" date="2018-06" db="EMBL/GenBank/DDBJ databases">
        <authorList>
            <person name="Zhirakovskaya E."/>
        </authorList>
    </citation>
    <scope>NUCLEOTIDE SEQUENCE</scope>
</reference>
<dbReference type="PROSITE" id="PS00409">
    <property type="entry name" value="PROKAR_NTER_METHYL"/>
    <property type="match status" value="1"/>
</dbReference>
<keyword evidence="6 9" id="KW-0812">Transmembrane</keyword>
<evidence type="ECO:0000256" key="4">
    <source>
        <dbReference type="ARBA" id="ARBA00022481"/>
    </source>
</evidence>
<sequence>MKLPPLHQRCKGFTLLEVLISIGILAIVLGATVRASGVATDSANISKSHVMALWVAQNRIAELQAFLKWPAIGERDGEETENDKSTTFCC</sequence>
<dbReference type="GO" id="GO:0015627">
    <property type="term" value="C:type II protein secretion system complex"/>
    <property type="evidence" value="ECO:0007669"/>
    <property type="project" value="InterPro"/>
</dbReference>
<dbReference type="PANTHER" id="PTHR38779:SF2">
    <property type="entry name" value="TYPE II SECRETION SYSTEM PROTEIN I-RELATED"/>
    <property type="match status" value="1"/>
</dbReference>
<accession>A0A3B1BYM0</accession>
<dbReference type="GO" id="GO:0015628">
    <property type="term" value="P:protein secretion by the type II secretion system"/>
    <property type="evidence" value="ECO:0007669"/>
    <property type="project" value="InterPro"/>
</dbReference>
<dbReference type="GO" id="GO:0005886">
    <property type="term" value="C:plasma membrane"/>
    <property type="evidence" value="ECO:0007669"/>
    <property type="project" value="UniProtKB-SubCell"/>
</dbReference>
<dbReference type="InterPro" id="IPR012902">
    <property type="entry name" value="N_methyl_site"/>
</dbReference>
<dbReference type="SUPFAM" id="SSF54523">
    <property type="entry name" value="Pili subunits"/>
    <property type="match status" value="1"/>
</dbReference>
<evidence type="ECO:0000256" key="6">
    <source>
        <dbReference type="ARBA" id="ARBA00022692"/>
    </source>
</evidence>
<comment type="similarity">
    <text evidence="2">Belongs to the GSP I family.</text>
</comment>
<dbReference type="NCBIfam" id="TIGR01707">
    <property type="entry name" value="gspI"/>
    <property type="match status" value="1"/>
</dbReference>
<organism evidence="11">
    <name type="scientific">hydrothermal vent metagenome</name>
    <dbReference type="NCBI Taxonomy" id="652676"/>
    <lineage>
        <taxon>unclassified sequences</taxon>
        <taxon>metagenomes</taxon>
        <taxon>ecological metagenomes</taxon>
    </lineage>
</organism>
<evidence type="ECO:0000256" key="9">
    <source>
        <dbReference type="SAM" id="Phobius"/>
    </source>
</evidence>
<protein>
    <recommendedName>
        <fullName evidence="10">Type II secretion system protein GspI C-terminal domain-containing protein</fullName>
    </recommendedName>
</protein>
<dbReference type="Gene3D" id="3.30.1300.30">
    <property type="entry name" value="GSPII I/J protein-like"/>
    <property type="match status" value="1"/>
</dbReference>
<dbReference type="InterPro" id="IPR045584">
    <property type="entry name" value="Pilin-like"/>
</dbReference>
<evidence type="ECO:0000259" key="10">
    <source>
        <dbReference type="Pfam" id="PF02501"/>
    </source>
</evidence>
<dbReference type="InterPro" id="IPR003413">
    <property type="entry name" value="T2SS_GspI_C"/>
</dbReference>
<evidence type="ECO:0000313" key="11">
    <source>
        <dbReference type="EMBL" id="VAX16578.1"/>
    </source>
</evidence>
<evidence type="ECO:0000256" key="3">
    <source>
        <dbReference type="ARBA" id="ARBA00022475"/>
    </source>
</evidence>
<proteinExistence type="inferred from homology"/>
<evidence type="ECO:0000256" key="1">
    <source>
        <dbReference type="ARBA" id="ARBA00004377"/>
    </source>
</evidence>
<keyword evidence="8 9" id="KW-0472">Membrane</keyword>
<dbReference type="AlphaFoldDB" id="A0A3B1BYM0"/>
<keyword evidence="4" id="KW-0488">Methylation</keyword>
<dbReference type="PANTHER" id="PTHR38779">
    <property type="entry name" value="TYPE II SECRETION SYSTEM PROTEIN I-RELATED"/>
    <property type="match status" value="1"/>
</dbReference>
<keyword evidence="7 9" id="KW-1133">Transmembrane helix</keyword>
<feature type="transmembrane region" description="Helical" evidence="9">
    <location>
        <begin position="12"/>
        <end position="33"/>
    </location>
</feature>
<gene>
    <name evidence="11" type="ORF">MNBD_NITROSPINAE01-215</name>
</gene>
<keyword evidence="5" id="KW-0997">Cell inner membrane</keyword>
<dbReference type="Pfam" id="PF02501">
    <property type="entry name" value="T2SSI"/>
    <property type="match status" value="1"/>
</dbReference>
<keyword evidence="3" id="KW-1003">Cell membrane</keyword>
<name>A0A3B1BYM0_9ZZZZ</name>
<dbReference type="NCBIfam" id="TIGR02532">
    <property type="entry name" value="IV_pilin_GFxxxE"/>
    <property type="match status" value="1"/>
</dbReference>
<evidence type="ECO:0000256" key="5">
    <source>
        <dbReference type="ARBA" id="ARBA00022519"/>
    </source>
</evidence>
<evidence type="ECO:0000256" key="7">
    <source>
        <dbReference type="ARBA" id="ARBA00022989"/>
    </source>
</evidence>
<evidence type="ECO:0000256" key="2">
    <source>
        <dbReference type="ARBA" id="ARBA00008358"/>
    </source>
</evidence>
<comment type="subcellular location">
    <subcellularLocation>
        <location evidence="1">Cell inner membrane</location>
        <topology evidence="1">Single-pass membrane protein</topology>
    </subcellularLocation>
</comment>
<dbReference type="Pfam" id="PF07963">
    <property type="entry name" value="N_methyl"/>
    <property type="match status" value="1"/>
</dbReference>
<dbReference type="InterPro" id="IPR010052">
    <property type="entry name" value="T2SS_protein-GspI"/>
</dbReference>
<feature type="domain" description="Type II secretion system protein GspI C-terminal" evidence="10">
    <location>
        <begin position="49"/>
        <end position="81"/>
    </location>
</feature>
<dbReference type="EMBL" id="UOGC01000032">
    <property type="protein sequence ID" value="VAX16578.1"/>
    <property type="molecule type" value="Genomic_DNA"/>
</dbReference>
<evidence type="ECO:0000256" key="8">
    <source>
        <dbReference type="ARBA" id="ARBA00023136"/>
    </source>
</evidence>